<keyword evidence="2" id="KW-0288">FMN</keyword>
<reference evidence="6 7" key="1">
    <citation type="submission" date="2019-06" db="EMBL/GenBank/DDBJ databases">
        <title>Description of Kitasatospora acidophila sp. nov. isolated from pine grove soil, and reclassification of Streptomyces novaecaesareae to Kitasatospora novaeceasareae comb. nov.</title>
        <authorList>
            <person name="Kim M.J."/>
        </authorList>
    </citation>
    <scope>NUCLEOTIDE SEQUENCE [LARGE SCALE GENOMIC DNA]</scope>
    <source>
        <strain evidence="6 7">MMS16-CNU292</strain>
    </source>
</reference>
<dbReference type="InterPro" id="IPR036661">
    <property type="entry name" value="Luciferase-like_sf"/>
</dbReference>
<comment type="caution">
    <text evidence="6">The sequence shown here is derived from an EMBL/GenBank/DDBJ whole genome shotgun (WGS) entry which is preliminary data.</text>
</comment>
<evidence type="ECO:0000256" key="3">
    <source>
        <dbReference type="ARBA" id="ARBA00023002"/>
    </source>
</evidence>
<evidence type="ECO:0000259" key="5">
    <source>
        <dbReference type="Pfam" id="PF00296"/>
    </source>
</evidence>
<keyword evidence="3 6" id="KW-0560">Oxidoreductase</keyword>
<keyword evidence="4" id="KW-0503">Monooxygenase</keyword>
<dbReference type="EC" id="1.-.-.-" evidence="6"/>
<dbReference type="InterPro" id="IPR050172">
    <property type="entry name" value="SsuD_RutA_monooxygenase"/>
</dbReference>
<dbReference type="EMBL" id="VIGB01000003">
    <property type="protein sequence ID" value="TQF01208.1"/>
    <property type="molecule type" value="Genomic_DNA"/>
</dbReference>
<dbReference type="AlphaFoldDB" id="A0A540VWT3"/>
<name>A0A540VWT3_9ACTN</name>
<dbReference type="PANTHER" id="PTHR42847">
    <property type="entry name" value="ALKANESULFONATE MONOOXYGENASE"/>
    <property type="match status" value="1"/>
</dbReference>
<evidence type="ECO:0000256" key="1">
    <source>
        <dbReference type="ARBA" id="ARBA00022630"/>
    </source>
</evidence>
<dbReference type="InterPro" id="IPR011251">
    <property type="entry name" value="Luciferase-like_dom"/>
</dbReference>
<sequence length="308" mass="33099">MHIGLSIPQYGRFADADFAARAATTAERIGYDSLWVGDRLLVATAPRSQYPGGGGNAPEEHQVFLDPLALLTVAATVTSRVRLGSSTLNALWQPPVLLARSLTTLDHVSGGRLDVGLGLGWSKDEYQAVGVPWAGRGARLEETLDVLERVWAEDAVIEHRGTHWTIPKAIMSPKPVQRPRPPVLLGGFSQATLERVGRRADGWLAGGLPLPVLTQMWRAVLQRAEAAGRDPQALRLVVRVNPVLTAEPAPEAQVPRRGTVGQLVGYLSGVVEALDAEVLLDLHFAAGDPEEYLALAAGLHDALRERAS</sequence>
<proteinExistence type="predicted"/>
<evidence type="ECO:0000313" key="6">
    <source>
        <dbReference type="EMBL" id="TQF01208.1"/>
    </source>
</evidence>
<keyword evidence="1" id="KW-0285">Flavoprotein</keyword>
<evidence type="ECO:0000256" key="4">
    <source>
        <dbReference type="ARBA" id="ARBA00023033"/>
    </source>
</evidence>
<feature type="domain" description="Luciferase-like" evidence="5">
    <location>
        <begin position="14"/>
        <end position="248"/>
    </location>
</feature>
<dbReference type="InterPro" id="IPR019921">
    <property type="entry name" value="Lucif-like_OxRdtase_Rv2161c"/>
</dbReference>
<dbReference type="GO" id="GO:0046306">
    <property type="term" value="P:alkanesulfonate catabolic process"/>
    <property type="evidence" value="ECO:0007669"/>
    <property type="project" value="TreeGrafter"/>
</dbReference>
<dbReference type="OrthoDB" id="3813791at2"/>
<dbReference type="Pfam" id="PF00296">
    <property type="entry name" value="Bac_luciferase"/>
    <property type="match status" value="1"/>
</dbReference>
<protein>
    <submittedName>
        <fullName evidence="6">TIGR03619 family F420-dependent LLM class oxidoreductase</fullName>
        <ecNumber evidence="6">1.-.-.-</ecNumber>
    </submittedName>
</protein>
<dbReference type="NCBIfam" id="TIGR03619">
    <property type="entry name" value="F420_Rv2161c"/>
    <property type="match status" value="1"/>
</dbReference>
<dbReference type="GO" id="GO:0008726">
    <property type="term" value="F:alkanesulfonate monooxygenase activity"/>
    <property type="evidence" value="ECO:0007669"/>
    <property type="project" value="TreeGrafter"/>
</dbReference>
<keyword evidence="7" id="KW-1185">Reference proteome</keyword>
<dbReference type="PANTHER" id="PTHR42847:SF4">
    <property type="entry name" value="ALKANESULFONATE MONOOXYGENASE-RELATED"/>
    <property type="match status" value="1"/>
</dbReference>
<dbReference type="Gene3D" id="3.20.20.30">
    <property type="entry name" value="Luciferase-like domain"/>
    <property type="match status" value="1"/>
</dbReference>
<accession>A0A540VWT3</accession>
<dbReference type="RefSeq" id="WP_141631943.1">
    <property type="nucleotide sequence ID" value="NZ_VIGB01000003.1"/>
</dbReference>
<evidence type="ECO:0000313" key="7">
    <source>
        <dbReference type="Proteomes" id="UP000319103"/>
    </source>
</evidence>
<evidence type="ECO:0000256" key="2">
    <source>
        <dbReference type="ARBA" id="ARBA00022643"/>
    </source>
</evidence>
<dbReference type="Proteomes" id="UP000319103">
    <property type="component" value="Unassembled WGS sequence"/>
</dbReference>
<gene>
    <name evidence="6" type="ORF">E6W39_01840</name>
</gene>
<organism evidence="6 7">
    <name type="scientific">Kitasatospora acidiphila</name>
    <dbReference type="NCBI Taxonomy" id="2567942"/>
    <lineage>
        <taxon>Bacteria</taxon>
        <taxon>Bacillati</taxon>
        <taxon>Actinomycetota</taxon>
        <taxon>Actinomycetes</taxon>
        <taxon>Kitasatosporales</taxon>
        <taxon>Streptomycetaceae</taxon>
        <taxon>Kitasatospora</taxon>
    </lineage>
</organism>
<dbReference type="SUPFAM" id="SSF51679">
    <property type="entry name" value="Bacterial luciferase-like"/>
    <property type="match status" value="1"/>
</dbReference>